<feature type="domain" description="DUF1722" evidence="1">
    <location>
        <begin position="199"/>
        <end position="315"/>
    </location>
</feature>
<dbReference type="Pfam" id="PF04463">
    <property type="entry name" value="2-thiour_desulf"/>
    <property type="match status" value="1"/>
</dbReference>
<evidence type="ECO:0000313" key="3">
    <source>
        <dbReference type="Proteomes" id="UP000078406"/>
    </source>
</evidence>
<comment type="caution">
    <text evidence="2">The sequence shown here is derived from an EMBL/GenBank/DDBJ whole genome shotgun (WGS) entry which is preliminary data.</text>
</comment>
<protein>
    <recommendedName>
        <fullName evidence="1">DUF1722 domain-containing protein</fullName>
    </recommendedName>
</protein>
<organism evidence="2 3">
    <name type="scientific">Vibrio bivalvicida</name>
    <dbReference type="NCBI Taxonomy" id="1276888"/>
    <lineage>
        <taxon>Bacteria</taxon>
        <taxon>Pseudomonadati</taxon>
        <taxon>Pseudomonadota</taxon>
        <taxon>Gammaproteobacteria</taxon>
        <taxon>Vibrionales</taxon>
        <taxon>Vibrionaceae</taxon>
        <taxon>Vibrio</taxon>
        <taxon>Vibrio oreintalis group</taxon>
    </lineage>
</organism>
<dbReference type="InterPro" id="IPR017087">
    <property type="entry name" value="UCP037004"/>
</dbReference>
<dbReference type="EMBL" id="LLEI02000021">
    <property type="protein sequence ID" value="OAJ95029.1"/>
    <property type="molecule type" value="Genomic_DNA"/>
</dbReference>
<dbReference type="Pfam" id="PF08349">
    <property type="entry name" value="DUF1722"/>
    <property type="match status" value="1"/>
</dbReference>
<dbReference type="InterPro" id="IPR007553">
    <property type="entry name" value="2-thiour_desulf"/>
</dbReference>
<dbReference type="PANTHER" id="PTHR30087:SF0">
    <property type="entry name" value="INNER MEMBRANE PROTEIN"/>
    <property type="match status" value="1"/>
</dbReference>
<dbReference type="InterPro" id="IPR013560">
    <property type="entry name" value="DUF1722"/>
</dbReference>
<proteinExistence type="predicted"/>
<reference evidence="2 3" key="1">
    <citation type="journal article" date="2016" name="Syst. Appl. Microbiol.">
        <title>Vibrio bivalvicida sp. nov., a novel larval pathogen for bivalve molluscs reared in a hatchery.</title>
        <authorList>
            <person name="Dubert J."/>
            <person name="Romalde J.L."/>
            <person name="Prado S."/>
            <person name="Barja J.L."/>
        </authorList>
    </citation>
    <scope>NUCLEOTIDE SEQUENCE [LARGE SCALE GENOMIC DNA]</scope>
    <source>
        <strain evidence="2 3">605</strain>
    </source>
</reference>
<evidence type="ECO:0000313" key="2">
    <source>
        <dbReference type="EMBL" id="OAJ95029.1"/>
    </source>
</evidence>
<accession>A0A177Y2C5</accession>
<name>A0A177Y2C5_9VIBR</name>
<dbReference type="PANTHER" id="PTHR30087">
    <property type="entry name" value="INNER MEMBRANE PROTEIN"/>
    <property type="match status" value="1"/>
</dbReference>
<dbReference type="AlphaFoldDB" id="A0A177Y2C5"/>
<dbReference type="PIRSF" id="PIRSF037004">
    <property type="entry name" value="UCP037004"/>
    <property type="match status" value="1"/>
</dbReference>
<sequence length="324" mass="37388">MAGQGTKMKRQQIKIGISSCVLGERVRFDSGHKISKFVTKELTPYFEFVPVCPEVGSGMPVPRPTIRLMSNEDRIALVETKDQTKEHTQTVVDYSKHKVAELEREELCGYIVCAKSPTCGMERVKVYRKNSAENVGVGLYTNELIKAMPWLPVEEDGRLNDPVLKENFITRIYTLRDFYDSIGDEPTRGKIVAFHSRYKLTLMAHHPASYKELGQLVANAKKHHIKDFYFLYREGLMEAISYRASRKNNTNVLMHIQGYFKRNLDKTQKQELRQIIDDYRVGLLPLLAPLTLIKHYLSAHPDSYLAKQAYLEPYPQELRLRYGL</sequence>
<evidence type="ECO:0000259" key="1">
    <source>
        <dbReference type="Pfam" id="PF08349"/>
    </source>
</evidence>
<gene>
    <name evidence="2" type="ORF">APB76_07035</name>
</gene>
<dbReference type="Proteomes" id="UP000078406">
    <property type="component" value="Unassembled WGS sequence"/>
</dbReference>